<dbReference type="AlphaFoldDB" id="A0A5N6KSV1"/>
<dbReference type="OrthoDB" id="2999773at2759"/>
<gene>
    <name evidence="1" type="ORF">FH972_022538</name>
</gene>
<proteinExistence type="predicted"/>
<dbReference type="InterPro" id="IPR046670">
    <property type="entry name" value="DUF6540"/>
</dbReference>
<dbReference type="Proteomes" id="UP000327013">
    <property type="component" value="Unassembled WGS sequence"/>
</dbReference>
<comment type="caution">
    <text evidence="1">The sequence shown here is derived from an EMBL/GenBank/DDBJ whole genome shotgun (WGS) entry which is preliminary data.</text>
</comment>
<accession>A0A5N6KSV1</accession>
<dbReference type="Pfam" id="PF20174">
    <property type="entry name" value="DUF6540"/>
    <property type="match status" value="1"/>
</dbReference>
<reference evidence="1 2" key="1">
    <citation type="submission" date="2019-06" db="EMBL/GenBank/DDBJ databases">
        <title>A chromosomal-level reference genome of Carpinus fangiana (Coryloideae, Betulaceae).</title>
        <authorList>
            <person name="Yang X."/>
            <person name="Wang Z."/>
            <person name="Zhang L."/>
            <person name="Hao G."/>
            <person name="Liu J."/>
            <person name="Yang Y."/>
        </authorList>
    </citation>
    <scope>NUCLEOTIDE SEQUENCE [LARGE SCALE GENOMIC DNA]</scope>
    <source>
        <strain evidence="1">Cfa_2016G</strain>
        <tissue evidence="1">Leaf</tissue>
    </source>
</reference>
<keyword evidence="2" id="KW-1185">Reference proteome</keyword>
<sequence length="302" mass="33513">MTDAQDPSDDRPIYLLVSLAPTYSRFNGGRAHWKIFIPTFGPSSTGPGTTIESQGNPIHGYKLCFTRNYDSKTQAQKLKAMVFLGYSKACHVRDPGLGPATEDQNPIDDIERVAVSLPQPGSSDKNAPDPQKGQRCQTWTRNFIAALISADILPAQSMDVLDDSEKVIPFISSPLLVLLDMHHVNNDASRLFTGLISPFMIFTGYLNYRQDYSLSGEEFVPIQTYNSTLASTCNNSGLMGVHKLIKGSEEYVIAEEFTLQVGCTRSASHNADATRTDEDFRNFQYVSQSVPMQNCKLSWCYV</sequence>
<evidence type="ECO:0000313" key="1">
    <source>
        <dbReference type="EMBL" id="KAB8342942.1"/>
    </source>
</evidence>
<organism evidence="1 2">
    <name type="scientific">Carpinus fangiana</name>
    <dbReference type="NCBI Taxonomy" id="176857"/>
    <lineage>
        <taxon>Eukaryota</taxon>
        <taxon>Viridiplantae</taxon>
        <taxon>Streptophyta</taxon>
        <taxon>Embryophyta</taxon>
        <taxon>Tracheophyta</taxon>
        <taxon>Spermatophyta</taxon>
        <taxon>Magnoliopsida</taxon>
        <taxon>eudicotyledons</taxon>
        <taxon>Gunneridae</taxon>
        <taxon>Pentapetalae</taxon>
        <taxon>rosids</taxon>
        <taxon>fabids</taxon>
        <taxon>Fagales</taxon>
        <taxon>Betulaceae</taxon>
        <taxon>Carpinus</taxon>
    </lineage>
</organism>
<dbReference type="EMBL" id="VIBQ01000012">
    <property type="protein sequence ID" value="KAB8342942.1"/>
    <property type="molecule type" value="Genomic_DNA"/>
</dbReference>
<protein>
    <submittedName>
        <fullName evidence="1">Uncharacterized protein</fullName>
    </submittedName>
</protein>
<evidence type="ECO:0000313" key="2">
    <source>
        <dbReference type="Proteomes" id="UP000327013"/>
    </source>
</evidence>
<name>A0A5N6KSV1_9ROSI</name>